<protein>
    <submittedName>
        <fullName evidence="1">Uncharacterized protein</fullName>
    </submittedName>
</protein>
<proteinExistence type="predicted"/>
<dbReference type="EMBL" id="BAABBE010000006">
    <property type="protein sequence ID" value="GAA3638169.1"/>
    <property type="molecule type" value="Genomic_DNA"/>
</dbReference>
<evidence type="ECO:0000313" key="2">
    <source>
        <dbReference type="Proteomes" id="UP001500711"/>
    </source>
</evidence>
<evidence type="ECO:0000313" key="1">
    <source>
        <dbReference type="EMBL" id="GAA3638169.1"/>
    </source>
</evidence>
<keyword evidence="2" id="KW-1185">Reference proteome</keyword>
<comment type="caution">
    <text evidence="1">The sequence shown here is derived from an EMBL/GenBank/DDBJ whole genome shotgun (WGS) entry which is preliminary data.</text>
</comment>
<dbReference type="Proteomes" id="UP001500711">
    <property type="component" value="Unassembled WGS sequence"/>
</dbReference>
<name>A0ABP7ARG9_9PSEU</name>
<accession>A0ABP7ARG9</accession>
<sequence length="84" mass="9411">MSTTPDRDDTAARPSLPEVLADWAERTPSAGAPVPELIAWFDLKVDLLQPIIHDPNHPDRDQARAFARTAKQNANALRDKENQR</sequence>
<organism evidence="1 2">
    <name type="scientific">Lentzea roselyniae</name>
    <dbReference type="NCBI Taxonomy" id="531940"/>
    <lineage>
        <taxon>Bacteria</taxon>
        <taxon>Bacillati</taxon>
        <taxon>Actinomycetota</taxon>
        <taxon>Actinomycetes</taxon>
        <taxon>Pseudonocardiales</taxon>
        <taxon>Pseudonocardiaceae</taxon>
        <taxon>Lentzea</taxon>
    </lineage>
</organism>
<reference evidence="2" key="1">
    <citation type="journal article" date="2019" name="Int. J. Syst. Evol. Microbiol.">
        <title>The Global Catalogue of Microorganisms (GCM) 10K type strain sequencing project: providing services to taxonomists for standard genome sequencing and annotation.</title>
        <authorList>
            <consortium name="The Broad Institute Genomics Platform"/>
            <consortium name="The Broad Institute Genome Sequencing Center for Infectious Disease"/>
            <person name="Wu L."/>
            <person name="Ma J."/>
        </authorList>
    </citation>
    <scope>NUCLEOTIDE SEQUENCE [LARGE SCALE GENOMIC DNA]</scope>
    <source>
        <strain evidence="2">JCM 17494</strain>
    </source>
</reference>
<dbReference type="RefSeq" id="WP_346129913.1">
    <property type="nucleotide sequence ID" value="NZ_BAABBE010000006.1"/>
</dbReference>
<gene>
    <name evidence="1" type="ORF">GCM10022267_25830</name>
</gene>